<dbReference type="AlphaFoldDB" id="A0A7W8LPV4"/>
<comment type="caution">
    <text evidence="1">The sequence shown here is derived from an EMBL/GenBank/DDBJ whole genome shotgun (WGS) entry which is preliminary data.</text>
</comment>
<accession>A0A7W8LPV4</accession>
<gene>
    <name evidence="1" type="ORF">HNQ09_001606</name>
</gene>
<evidence type="ECO:0000313" key="1">
    <source>
        <dbReference type="EMBL" id="MBB5234168.1"/>
    </source>
</evidence>
<reference evidence="1 2" key="1">
    <citation type="submission" date="2020-08" db="EMBL/GenBank/DDBJ databases">
        <title>Genomic Encyclopedia of Type Strains, Phase IV (KMG-IV): sequencing the most valuable type-strain genomes for metagenomic binning, comparative biology and taxonomic classification.</title>
        <authorList>
            <person name="Goeker M."/>
        </authorList>
    </citation>
    <scope>NUCLEOTIDE SEQUENCE [LARGE SCALE GENOMIC DNA]</scope>
    <source>
        <strain evidence="1 2">DSM 101791</strain>
    </source>
</reference>
<dbReference type="EMBL" id="JACHFN010000005">
    <property type="protein sequence ID" value="MBB5234168.1"/>
    <property type="molecule type" value="Genomic_DNA"/>
</dbReference>
<sequence>MTPAPARLLSSLTLRRRHPRWLELYPAGFWRPWHMGLLGHGSVPVEKPVSLMEGLYRRDRQETPAAQDLLRFEARTVIGHLPTQTGATATLLQGFAEELEPAADLRPFWTTLNAHFEKHGQNSDEVAHLQAASTATMQHLVGLIGLSEAERAAFDPGPVDTPGRYAALARLVVLLALTPERPFGFSLYCSYGDYEPYHALSLNVTVPQAFLADQGVLAERDVIVGLTVAGKDALPVPGGELLLPRLVPELYFSTLFAPRPREATRMYAGGRFCRLIL</sequence>
<name>A0A7W8LPV4_9DEIO</name>
<proteinExistence type="predicted"/>
<dbReference type="Proteomes" id="UP000525389">
    <property type="component" value="Unassembled WGS sequence"/>
</dbReference>
<keyword evidence="2" id="KW-1185">Reference proteome</keyword>
<organism evidence="1 2">
    <name type="scientific">Deinococcus budaensis</name>
    <dbReference type="NCBI Taxonomy" id="1665626"/>
    <lineage>
        <taxon>Bacteria</taxon>
        <taxon>Thermotogati</taxon>
        <taxon>Deinococcota</taxon>
        <taxon>Deinococci</taxon>
        <taxon>Deinococcales</taxon>
        <taxon>Deinococcaceae</taxon>
        <taxon>Deinococcus</taxon>
    </lineage>
</organism>
<protein>
    <submittedName>
        <fullName evidence="1">Uncharacterized protein</fullName>
    </submittedName>
</protein>
<evidence type="ECO:0000313" key="2">
    <source>
        <dbReference type="Proteomes" id="UP000525389"/>
    </source>
</evidence>
<dbReference type="RefSeq" id="WP_184027666.1">
    <property type="nucleotide sequence ID" value="NZ_JACHFN010000005.1"/>
</dbReference>